<organism evidence="2 3">
    <name type="scientific">Streptomyces virginiae</name>
    <name type="common">Streptomyces cinnamonensis</name>
    <dbReference type="NCBI Taxonomy" id="1961"/>
    <lineage>
        <taxon>Bacteria</taxon>
        <taxon>Bacillati</taxon>
        <taxon>Actinomycetota</taxon>
        <taxon>Actinomycetes</taxon>
        <taxon>Kitasatosporales</taxon>
        <taxon>Streptomycetaceae</taxon>
        <taxon>Streptomyces</taxon>
    </lineage>
</organism>
<dbReference type="RefSeq" id="WP_053173979.1">
    <property type="nucleotide sequence ID" value="NZ_LGUV01000341.1"/>
</dbReference>
<dbReference type="PATRIC" id="fig|1961.12.peg.5516"/>
<dbReference type="Proteomes" id="UP000037084">
    <property type="component" value="Unassembled WGS sequence"/>
</dbReference>
<feature type="transmembrane region" description="Helical" evidence="1">
    <location>
        <begin position="69"/>
        <end position="89"/>
    </location>
</feature>
<reference evidence="3" key="1">
    <citation type="submission" date="2015-07" db="EMBL/GenBank/DDBJ databases">
        <authorList>
            <consortium name="Consortium for Microbial Forensics and Genomics (microFORGE)"/>
            <person name="Knight B.M."/>
            <person name="Roberts D.P."/>
            <person name="Lin D."/>
            <person name="Hari K."/>
            <person name="Fletcher J."/>
            <person name="Melcher U."/>
            <person name="Blagden T."/>
            <person name="Winegar R.A."/>
        </authorList>
    </citation>
    <scope>NUCLEOTIDE SEQUENCE [LARGE SCALE GENOMIC DNA]</scope>
    <source>
        <strain evidence="3">NRRL B-1447</strain>
    </source>
</reference>
<comment type="caution">
    <text evidence="2">The sequence shown here is derived from an EMBL/GenBank/DDBJ whole genome shotgun (WGS) entry which is preliminary data.</text>
</comment>
<dbReference type="Pfam" id="PF20226">
    <property type="entry name" value="DUF6585"/>
    <property type="match status" value="1"/>
</dbReference>
<keyword evidence="1" id="KW-0812">Transmembrane</keyword>
<dbReference type="InterPro" id="IPR046492">
    <property type="entry name" value="DUF6585"/>
</dbReference>
<sequence length="267" mass="28964">MTVPTLPSPAAKALATRHRLGGLEHTFRPESEVSVQEKYRIWFVIGSLAGIAALLGGGVLLWVKVHWGAAIFPLWIGVVAAGLVSRSPLFRRDLASRRLHLYEHGLVVNTSGSKLFAARWERVVLYQETVQEVIDYKGTQTPVGRSHASRLVAPGGQQALITHAYAGSHTWAPLIAEAVARAQVEKVWKLVREGGTVGFGPYKLSGSGITNASGEVLPWREVSEIAVRGGMVCVWRAGRTQAWAAPQAQLVPNLLVFLTIADNLRGQ</sequence>
<dbReference type="AlphaFoldDB" id="A0A0L8MAB0"/>
<protein>
    <submittedName>
        <fullName evidence="2">Uncharacterized protein</fullName>
    </submittedName>
</protein>
<feature type="transmembrane region" description="Helical" evidence="1">
    <location>
        <begin position="41"/>
        <end position="63"/>
    </location>
</feature>
<evidence type="ECO:0000256" key="1">
    <source>
        <dbReference type="SAM" id="Phobius"/>
    </source>
</evidence>
<gene>
    <name evidence="2" type="ORF">ADK75_24615</name>
</gene>
<accession>A0A0L8MAB0</accession>
<keyword evidence="1" id="KW-1133">Transmembrane helix</keyword>
<name>A0A0L8MAB0_STRVG</name>
<keyword evidence="1" id="KW-0472">Membrane</keyword>
<dbReference type="OrthoDB" id="4832786at2"/>
<evidence type="ECO:0000313" key="3">
    <source>
        <dbReference type="Proteomes" id="UP000037084"/>
    </source>
</evidence>
<proteinExistence type="predicted"/>
<evidence type="ECO:0000313" key="2">
    <source>
        <dbReference type="EMBL" id="KOG47244.1"/>
    </source>
</evidence>
<dbReference type="EMBL" id="LGUV01000341">
    <property type="protein sequence ID" value="KOG47244.1"/>
    <property type="molecule type" value="Genomic_DNA"/>
</dbReference>